<dbReference type="Pfam" id="PF02518">
    <property type="entry name" value="HATPase_c"/>
    <property type="match status" value="1"/>
</dbReference>
<comment type="catalytic activity">
    <reaction evidence="1">
        <text>ATP + protein L-histidine = ADP + protein N-phospho-L-histidine.</text>
        <dbReference type="EC" id="2.7.13.3"/>
    </reaction>
</comment>
<dbReference type="EMBL" id="CP037968">
    <property type="protein sequence ID" value="QYZ79920.1"/>
    <property type="molecule type" value="Genomic_DNA"/>
</dbReference>
<feature type="domain" description="PAS" evidence="7">
    <location>
        <begin position="378"/>
        <end position="423"/>
    </location>
</feature>
<dbReference type="Proteomes" id="UP000826709">
    <property type="component" value="Chromosome"/>
</dbReference>
<dbReference type="InterPro" id="IPR001610">
    <property type="entry name" value="PAC"/>
</dbReference>
<dbReference type="PANTHER" id="PTHR43304:SF1">
    <property type="entry name" value="PAC DOMAIN-CONTAINING PROTEIN"/>
    <property type="match status" value="1"/>
</dbReference>
<dbReference type="SUPFAM" id="SSF55785">
    <property type="entry name" value="PYP-like sensor domain (PAS domain)"/>
    <property type="match status" value="7"/>
</dbReference>
<dbReference type="PANTHER" id="PTHR43304">
    <property type="entry name" value="PHYTOCHROME-LIKE PROTEIN CPH1"/>
    <property type="match status" value="1"/>
</dbReference>
<reference evidence="9" key="2">
    <citation type="submission" date="2019-03" db="EMBL/GenBank/DDBJ databases">
        <authorList>
            <person name="Chen S.-C."/>
            <person name="Wu S.-Y."/>
            <person name="Lai M.-C."/>
        </authorList>
    </citation>
    <scope>NUCLEOTIDE SEQUENCE</scope>
    <source>
        <strain evidence="9">ML15</strain>
    </source>
</reference>
<evidence type="ECO:0000259" key="8">
    <source>
        <dbReference type="PROSITE" id="PS50113"/>
    </source>
</evidence>
<keyword evidence="4" id="KW-0808">Transferase</keyword>
<dbReference type="InterPro" id="IPR035965">
    <property type="entry name" value="PAS-like_dom_sf"/>
</dbReference>
<dbReference type="GO" id="GO:0004673">
    <property type="term" value="F:protein histidine kinase activity"/>
    <property type="evidence" value="ECO:0007669"/>
    <property type="project" value="UniProtKB-EC"/>
</dbReference>
<dbReference type="PROSITE" id="PS50113">
    <property type="entry name" value="PAC"/>
    <property type="match status" value="4"/>
</dbReference>
<feature type="domain" description="PAC" evidence="8">
    <location>
        <begin position="576"/>
        <end position="626"/>
    </location>
</feature>
<keyword evidence="3" id="KW-0597">Phosphoprotein</keyword>
<dbReference type="InterPro" id="IPR000014">
    <property type="entry name" value="PAS"/>
</dbReference>
<dbReference type="InterPro" id="IPR003594">
    <property type="entry name" value="HATPase_dom"/>
</dbReference>
<sequence>MDVNLSDPPGHESTFPLLSGPNTAWVRLHEYGNDLFFCFSPDGQILHFNHAARETLGYTDRTAPRTVDSLVATPDRGRFSRLLIQAAAGEEPGEIRVSFIDTGGKKIPIAGRLLCCCGGGEEVVGGLFSPVKGDQFDDGVFREVFYASPAAMAVTSGEDDRCVMINAAFCTLLGCHPAALLGKTPAGSGVWTDPGDYDRLVCGMDGSGASREIGVRLLRSDGAPLECVVSAKDLKLWGLPHRLLVVRTTGQSRFHAFLDRVNDAVVLHEVGGDGLPGRILDLNRGACSLFEYSWEDLLGRLFRDFIPLLEWERVASLVCALRDEGQITAEIPLVRQDGREVPVEISAHLYEQNGSEIVLLVMRDISERVESEKKIREANQRLNLLIDALPESVYFKDRERRCLIVNNTLAELAGMQKEEIVGKKNDDVFPPAFAVQCDLTDFRILEERTPIHSLESVEGEDGSIFCFDTTKVPVLDEDGEVRYFVGVSRDITEQKRAEEALRHSEAKYRMLFEAASDAIFIFDREGRFLEVNRVACERLGYRRDELLAMTRAEISSPVLRDEVSERIRMLFERGQVIYETDHITRDGRVIPTEVNGHLIEYEGRQAVLSIARDITERKSLEEELRRSVEVYRTIFENTGTGMVLIDEDATLLLVNSELEQLFGYRREEVEGRMRWTDLVAEEDLEQMLEYHAGRRDTQASVPGSYECTAIARGGRRLCLLLTVSVIPGTKQSIASVIDVTEQNEVELALKEREERLQLVVTGADLGIWDWDMESGHFVLNERWAGMLGYSLSEVEASFAAWKAMIHPDDRPKVLSALASYLAGDLPQYHAEYRMQAKDGHWVWVLSVGEVAARDAGGRALRMAGIHQDITGFKRSQEALKEANKKLTILSSVTRHDILNQVQGLLWFASEIEGQTGKYPGLCEAAQRIGRIAELIQYQISFTRDYEEMGVKAPEWQRVRKVAEGAALAALPRGVRLEVKTGELEVYADSMLSKVFYNLFENAVRHGEGITRVTVSFKTEEGRGVLIVEDDGVGVPEAKKSYIFKRGYGQHSGLGLFLVSEILEITGMTVRETGAEGEGARFEVALPWGTYRCEEGI</sequence>
<dbReference type="PROSITE" id="PS50112">
    <property type="entry name" value="PAS"/>
    <property type="match status" value="4"/>
</dbReference>
<feature type="domain" description="PAC" evidence="8">
    <location>
        <begin position="327"/>
        <end position="377"/>
    </location>
</feature>
<dbReference type="EC" id="2.7.13.3" evidence="2"/>
<evidence type="ECO:0000259" key="6">
    <source>
        <dbReference type="PROSITE" id="PS50109"/>
    </source>
</evidence>
<feature type="domain" description="PAS" evidence="7">
    <location>
        <begin position="504"/>
        <end position="574"/>
    </location>
</feature>
<evidence type="ECO:0000313" key="9">
    <source>
        <dbReference type="EMBL" id="QYZ79920.1"/>
    </source>
</evidence>
<evidence type="ECO:0000259" key="7">
    <source>
        <dbReference type="PROSITE" id="PS50112"/>
    </source>
</evidence>
<dbReference type="PRINTS" id="PR00344">
    <property type="entry name" value="BCTRLSENSOR"/>
</dbReference>
<dbReference type="SMART" id="SM00086">
    <property type="entry name" value="PAC"/>
    <property type="match status" value="5"/>
</dbReference>
<feature type="domain" description="Histidine kinase" evidence="6">
    <location>
        <begin position="991"/>
        <end position="1089"/>
    </location>
</feature>
<evidence type="ECO:0000256" key="2">
    <source>
        <dbReference type="ARBA" id="ARBA00012438"/>
    </source>
</evidence>
<feature type="domain" description="PAC" evidence="8">
    <location>
        <begin position="447"/>
        <end position="503"/>
    </location>
</feature>
<dbReference type="InterPro" id="IPR004358">
    <property type="entry name" value="Sig_transdc_His_kin-like_C"/>
</dbReference>
<evidence type="ECO:0000256" key="1">
    <source>
        <dbReference type="ARBA" id="ARBA00000085"/>
    </source>
</evidence>
<organism evidence="9 10">
    <name type="scientific">Methanofollis formosanus</name>
    <dbReference type="NCBI Taxonomy" id="299308"/>
    <lineage>
        <taxon>Archaea</taxon>
        <taxon>Methanobacteriati</taxon>
        <taxon>Methanobacteriota</taxon>
        <taxon>Stenosarchaea group</taxon>
        <taxon>Methanomicrobia</taxon>
        <taxon>Methanomicrobiales</taxon>
        <taxon>Methanomicrobiaceae</taxon>
        <taxon>Methanofollis</taxon>
    </lineage>
</organism>
<keyword evidence="5" id="KW-0418">Kinase</keyword>
<dbReference type="CDD" id="cd00130">
    <property type="entry name" value="PAS"/>
    <property type="match status" value="6"/>
</dbReference>
<dbReference type="SMART" id="SM00387">
    <property type="entry name" value="HATPase_c"/>
    <property type="match status" value="1"/>
</dbReference>
<gene>
    <name evidence="9" type="ORF">E2N92_11045</name>
</gene>
<keyword evidence="10" id="KW-1185">Reference proteome</keyword>
<dbReference type="AlphaFoldDB" id="A0A8G1EGL1"/>
<dbReference type="Pfam" id="PF08448">
    <property type="entry name" value="PAS_4"/>
    <property type="match status" value="2"/>
</dbReference>
<dbReference type="GO" id="GO:0006355">
    <property type="term" value="P:regulation of DNA-templated transcription"/>
    <property type="evidence" value="ECO:0007669"/>
    <property type="project" value="InterPro"/>
</dbReference>
<dbReference type="PROSITE" id="PS50109">
    <property type="entry name" value="HIS_KIN"/>
    <property type="match status" value="1"/>
</dbReference>
<dbReference type="InterPro" id="IPR013656">
    <property type="entry name" value="PAS_4"/>
</dbReference>
<dbReference type="SMART" id="SM00091">
    <property type="entry name" value="PAS"/>
    <property type="match status" value="7"/>
</dbReference>
<proteinExistence type="predicted"/>
<evidence type="ECO:0000313" key="10">
    <source>
        <dbReference type="Proteomes" id="UP000826709"/>
    </source>
</evidence>
<dbReference type="SUPFAM" id="SSF55874">
    <property type="entry name" value="ATPase domain of HSP90 chaperone/DNA topoisomerase II/histidine kinase"/>
    <property type="match status" value="1"/>
</dbReference>
<dbReference type="InterPro" id="IPR013655">
    <property type="entry name" value="PAS_fold_3"/>
</dbReference>
<dbReference type="Pfam" id="PF08447">
    <property type="entry name" value="PAS_3"/>
    <property type="match status" value="1"/>
</dbReference>
<evidence type="ECO:0000256" key="4">
    <source>
        <dbReference type="ARBA" id="ARBA00022679"/>
    </source>
</evidence>
<dbReference type="InterPro" id="IPR036890">
    <property type="entry name" value="HATPase_C_sf"/>
</dbReference>
<dbReference type="InterPro" id="IPR013767">
    <property type="entry name" value="PAS_fold"/>
</dbReference>
<feature type="domain" description="PAS" evidence="7">
    <location>
        <begin position="752"/>
        <end position="824"/>
    </location>
</feature>
<protein>
    <recommendedName>
        <fullName evidence="2">histidine kinase</fullName>
        <ecNumber evidence="2">2.7.13.3</ecNumber>
    </recommendedName>
</protein>
<dbReference type="InterPro" id="IPR000700">
    <property type="entry name" value="PAS-assoc_C"/>
</dbReference>
<feature type="domain" description="PAC" evidence="8">
    <location>
        <begin position="828"/>
        <end position="881"/>
    </location>
</feature>
<name>A0A8G1EGL1_9EURY</name>
<dbReference type="KEGG" id="mfk:E2N92_11045"/>
<dbReference type="InterPro" id="IPR005467">
    <property type="entry name" value="His_kinase_dom"/>
</dbReference>
<dbReference type="Gene3D" id="3.30.450.20">
    <property type="entry name" value="PAS domain"/>
    <property type="match status" value="7"/>
</dbReference>
<evidence type="ECO:0000256" key="5">
    <source>
        <dbReference type="ARBA" id="ARBA00022777"/>
    </source>
</evidence>
<dbReference type="Pfam" id="PF00989">
    <property type="entry name" value="PAS"/>
    <property type="match status" value="2"/>
</dbReference>
<dbReference type="NCBIfam" id="TIGR00229">
    <property type="entry name" value="sensory_box"/>
    <property type="match status" value="5"/>
</dbReference>
<evidence type="ECO:0000256" key="3">
    <source>
        <dbReference type="ARBA" id="ARBA00022553"/>
    </source>
</evidence>
<dbReference type="Pfam" id="PF13426">
    <property type="entry name" value="PAS_9"/>
    <property type="match status" value="2"/>
</dbReference>
<accession>A0A8G1EGL1</accession>
<reference evidence="9" key="1">
    <citation type="journal article" date="2005" name="Int. J. Syst. Evol. Microbiol.">
        <title>Methanofollis formosanus sp. nov., isolated from a fish pond.</title>
        <authorList>
            <person name="Wu S.Y."/>
            <person name="Chen S.C."/>
            <person name="Lai M.C."/>
        </authorList>
    </citation>
    <scope>NUCLEOTIDE SEQUENCE</scope>
    <source>
        <strain evidence="9">ML15</strain>
    </source>
</reference>
<dbReference type="Gene3D" id="3.30.565.10">
    <property type="entry name" value="Histidine kinase-like ATPase, C-terminal domain"/>
    <property type="match status" value="1"/>
</dbReference>
<dbReference type="InterPro" id="IPR052162">
    <property type="entry name" value="Sensor_kinase/Photoreceptor"/>
</dbReference>
<feature type="domain" description="PAS" evidence="7">
    <location>
        <begin position="627"/>
        <end position="689"/>
    </location>
</feature>